<proteinExistence type="predicted"/>
<dbReference type="EMBL" id="FOTS01000040">
    <property type="protein sequence ID" value="SFM09669.1"/>
    <property type="molecule type" value="Genomic_DNA"/>
</dbReference>
<dbReference type="OrthoDB" id="4234118at2"/>
<protein>
    <submittedName>
        <fullName evidence="1">Uncharacterized protein</fullName>
    </submittedName>
</protein>
<accession>A0A1I4N2C5</accession>
<dbReference type="STRING" id="1123291.SAMN04490355_104057"/>
<name>A0A1I4N2C5_9FIRM</name>
<evidence type="ECO:0000313" key="2">
    <source>
        <dbReference type="Proteomes" id="UP000199520"/>
    </source>
</evidence>
<dbReference type="AlphaFoldDB" id="A0A1I4N2C5"/>
<organism evidence="1 2">
    <name type="scientific">Pelosinus propionicus DSM 13327</name>
    <dbReference type="NCBI Taxonomy" id="1123291"/>
    <lineage>
        <taxon>Bacteria</taxon>
        <taxon>Bacillati</taxon>
        <taxon>Bacillota</taxon>
        <taxon>Negativicutes</taxon>
        <taxon>Selenomonadales</taxon>
        <taxon>Sporomusaceae</taxon>
        <taxon>Pelosinus</taxon>
    </lineage>
</organism>
<sequence>MSGGKACNCPESKKPISERNWIVPGLKCNYSYFGHPKGGWKRSEYSQVKCKSCEATWRTKSDYVFKLKKV</sequence>
<evidence type="ECO:0000313" key="1">
    <source>
        <dbReference type="EMBL" id="SFM09669.1"/>
    </source>
</evidence>
<keyword evidence="2" id="KW-1185">Reference proteome</keyword>
<reference evidence="2" key="1">
    <citation type="submission" date="2016-10" db="EMBL/GenBank/DDBJ databases">
        <authorList>
            <person name="Varghese N."/>
            <person name="Submissions S."/>
        </authorList>
    </citation>
    <scope>NUCLEOTIDE SEQUENCE [LARGE SCALE GENOMIC DNA]</scope>
    <source>
        <strain evidence="2">DSM 13327</strain>
    </source>
</reference>
<dbReference type="Proteomes" id="UP000199520">
    <property type="component" value="Unassembled WGS sequence"/>
</dbReference>
<dbReference type="RefSeq" id="WP_090940883.1">
    <property type="nucleotide sequence ID" value="NZ_FOTS01000040.1"/>
</dbReference>
<gene>
    <name evidence="1" type="ORF">SAMN04490355_104057</name>
</gene>